<keyword evidence="3" id="KW-1185">Reference proteome</keyword>
<organism evidence="2 3">
    <name type="scientific">Dioscorea zingiberensis</name>
    <dbReference type="NCBI Taxonomy" id="325984"/>
    <lineage>
        <taxon>Eukaryota</taxon>
        <taxon>Viridiplantae</taxon>
        <taxon>Streptophyta</taxon>
        <taxon>Embryophyta</taxon>
        <taxon>Tracheophyta</taxon>
        <taxon>Spermatophyta</taxon>
        <taxon>Magnoliopsida</taxon>
        <taxon>Liliopsida</taxon>
        <taxon>Dioscoreales</taxon>
        <taxon>Dioscoreaceae</taxon>
        <taxon>Dioscorea</taxon>
    </lineage>
</organism>
<reference evidence="2" key="2">
    <citation type="journal article" date="2022" name="Hortic Res">
        <title>The genome of Dioscorea zingiberensis sheds light on the biosynthesis, origin and evolution of the medicinally important diosgenin saponins.</title>
        <authorList>
            <person name="Li Y."/>
            <person name="Tan C."/>
            <person name="Li Z."/>
            <person name="Guo J."/>
            <person name="Li S."/>
            <person name="Chen X."/>
            <person name="Wang C."/>
            <person name="Dai X."/>
            <person name="Yang H."/>
            <person name="Song W."/>
            <person name="Hou L."/>
            <person name="Xu J."/>
            <person name="Tong Z."/>
            <person name="Xu A."/>
            <person name="Yuan X."/>
            <person name="Wang W."/>
            <person name="Yang Q."/>
            <person name="Chen L."/>
            <person name="Sun Z."/>
            <person name="Wang K."/>
            <person name="Pan B."/>
            <person name="Chen J."/>
            <person name="Bao Y."/>
            <person name="Liu F."/>
            <person name="Qi X."/>
            <person name="Gang D.R."/>
            <person name="Wen J."/>
            <person name="Li J."/>
        </authorList>
    </citation>
    <scope>NUCLEOTIDE SEQUENCE</scope>
    <source>
        <strain evidence="2">Dzin_1.0</strain>
    </source>
</reference>
<dbReference type="AlphaFoldDB" id="A0A9D5CAZ8"/>
<accession>A0A9D5CAZ8</accession>
<dbReference type="Proteomes" id="UP001085076">
    <property type="component" value="Miscellaneous, Linkage group lg06"/>
</dbReference>
<name>A0A9D5CAZ8_9LILI</name>
<dbReference type="EMBL" id="JAGGNH010000006">
    <property type="protein sequence ID" value="KAJ0969832.1"/>
    <property type="molecule type" value="Genomic_DNA"/>
</dbReference>
<evidence type="ECO:0000313" key="2">
    <source>
        <dbReference type="EMBL" id="KAJ0969832.1"/>
    </source>
</evidence>
<dbReference type="Pfam" id="PF24626">
    <property type="entry name" value="SH3_Tf2-1"/>
    <property type="match status" value="1"/>
</dbReference>
<dbReference type="PANTHER" id="PTHR46148:SF60">
    <property type="entry name" value="CHROMO DOMAIN-CONTAINING PROTEIN"/>
    <property type="match status" value="1"/>
</dbReference>
<sequence>MAPYEALYGRRYRSPICWDEVGEHKLLGPELVQITTEKIRLIKERLLAAQSRQKSYTDNKRRKLDFQVGDHVFLKVSPTKGVVRFGARGKLNPRYIGPFEVLERVGKVAYRLALPPSLARVHNVFNVSMLRKYVPDPTHVIQLPSMEFNEDMSYGEWPVKIIDRKEQNLR</sequence>
<dbReference type="InterPro" id="IPR056924">
    <property type="entry name" value="SH3_Tf2-1"/>
</dbReference>
<dbReference type="OrthoDB" id="779927at2759"/>
<comment type="caution">
    <text evidence="2">The sequence shown here is derived from an EMBL/GenBank/DDBJ whole genome shotgun (WGS) entry which is preliminary data.</text>
</comment>
<protein>
    <recommendedName>
        <fullName evidence="1">Tf2-1-like SH3-like domain-containing protein</fullName>
    </recommendedName>
</protein>
<reference evidence="2" key="1">
    <citation type="submission" date="2021-03" db="EMBL/GenBank/DDBJ databases">
        <authorList>
            <person name="Li Z."/>
            <person name="Yang C."/>
        </authorList>
    </citation>
    <scope>NUCLEOTIDE SEQUENCE</scope>
    <source>
        <strain evidence="2">Dzin_1.0</strain>
        <tissue evidence="2">Leaf</tissue>
    </source>
</reference>
<evidence type="ECO:0000313" key="3">
    <source>
        <dbReference type="Proteomes" id="UP001085076"/>
    </source>
</evidence>
<gene>
    <name evidence="2" type="ORF">J5N97_022709</name>
</gene>
<evidence type="ECO:0000259" key="1">
    <source>
        <dbReference type="Pfam" id="PF24626"/>
    </source>
</evidence>
<dbReference type="PANTHER" id="PTHR46148">
    <property type="entry name" value="CHROMO DOMAIN-CONTAINING PROTEIN"/>
    <property type="match status" value="1"/>
</dbReference>
<proteinExistence type="predicted"/>
<feature type="domain" description="Tf2-1-like SH3-like" evidence="1">
    <location>
        <begin position="69"/>
        <end position="134"/>
    </location>
</feature>